<organism evidence="1 2">
    <name type="scientific">Zostera marina</name>
    <name type="common">Eelgrass</name>
    <dbReference type="NCBI Taxonomy" id="29655"/>
    <lineage>
        <taxon>Eukaryota</taxon>
        <taxon>Viridiplantae</taxon>
        <taxon>Streptophyta</taxon>
        <taxon>Embryophyta</taxon>
        <taxon>Tracheophyta</taxon>
        <taxon>Spermatophyta</taxon>
        <taxon>Magnoliopsida</taxon>
        <taxon>Liliopsida</taxon>
        <taxon>Zosteraceae</taxon>
        <taxon>Zostera</taxon>
    </lineage>
</organism>
<reference evidence="2" key="1">
    <citation type="journal article" date="2016" name="Nature">
        <title>The genome of the seagrass Zostera marina reveals angiosperm adaptation to the sea.</title>
        <authorList>
            <person name="Olsen J.L."/>
            <person name="Rouze P."/>
            <person name="Verhelst B."/>
            <person name="Lin Y.-C."/>
            <person name="Bayer T."/>
            <person name="Collen J."/>
            <person name="Dattolo E."/>
            <person name="De Paoli E."/>
            <person name="Dittami S."/>
            <person name="Maumus F."/>
            <person name="Michel G."/>
            <person name="Kersting A."/>
            <person name="Lauritano C."/>
            <person name="Lohaus R."/>
            <person name="Toepel M."/>
            <person name="Tonon T."/>
            <person name="Vanneste K."/>
            <person name="Amirebrahimi M."/>
            <person name="Brakel J."/>
            <person name="Bostroem C."/>
            <person name="Chovatia M."/>
            <person name="Grimwood J."/>
            <person name="Jenkins J.W."/>
            <person name="Jueterbock A."/>
            <person name="Mraz A."/>
            <person name="Stam W.T."/>
            <person name="Tice H."/>
            <person name="Bornberg-Bauer E."/>
            <person name="Green P.J."/>
            <person name="Pearson G.A."/>
            <person name="Procaccini G."/>
            <person name="Duarte C.M."/>
            <person name="Schmutz J."/>
            <person name="Reusch T.B.H."/>
            <person name="Van de Peer Y."/>
        </authorList>
    </citation>
    <scope>NUCLEOTIDE SEQUENCE [LARGE SCALE GENOMIC DNA]</scope>
    <source>
        <strain evidence="2">cv. Finnish</strain>
    </source>
</reference>
<dbReference type="Proteomes" id="UP000036987">
    <property type="component" value="Unassembled WGS sequence"/>
</dbReference>
<keyword evidence="2" id="KW-1185">Reference proteome</keyword>
<comment type="caution">
    <text evidence="1">The sequence shown here is derived from an EMBL/GenBank/DDBJ whole genome shotgun (WGS) entry which is preliminary data.</text>
</comment>
<gene>
    <name evidence="1" type="ORF">ZOSMA_378G00040</name>
</gene>
<evidence type="ECO:0000313" key="1">
    <source>
        <dbReference type="EMBL" id="KMZ64285.1"/>
    </source>
</evidence>
<name>A0A0K9P7X0_ZOSMR</name>
<accession>A0A0K9P7X0</accession>
<protein>
    <submittedName>
        <fullName evidence="1">Uncharacterized protein</fullName>
    </submittedName>
</protein>
<proteinExistence type="predicted"/>
<dbReference type="EMBL" id="LFYR01001170">
    <property type="protein sequence ID" value="KMZ64285.1"/>
    <property type="molecule type" value="Genomic_DNA"/>
</dbReference>
<dbReference type="AlphaFoldDB" id="A0A0K9P7X0"/>
<evidence type="ECO:0000313" key="2">
    <source>
        <dbReference type="Proteomes" id="UP000036987"/>
    </source>
</evidence>
<sequence length="116" mass="13306">MRCPRFLPLISASTYHVGPFDDLPSISMGKLTTCSNFYLSLSVGKQWWRFILLKTLFFPSVIILLHLHRPITVVYCDYSKLGMTAQVSLFLLDILWYTGVSLYQIPPSCPDRILAF</sequence>